<dbReference type="InterPro" id="IPR036291">
    <property type="entry name" value="NAD(P)-bd_dom_sf"/>
</dbReference>
<evidence type="ECO:0000256" key="1">
    <source>
        <dbReference type="ARBA" id="ARBA00022857"/>
    </source>
</evidence>
<proteinExistence type="predicted"/>
<dbReference type="PROSITE" id="PS50082">
    <property type="entry name" value="WD_REPEATS_2"/>
    <property type="match status" value="1"/>
</dbReference>
<dbReference type="InterPro" id="IPR036322">
    <property type="entry name" value="WD40_repeat_dom_sf"/>
</dbReference>
<feature type="repeat" description="WD" evidence="3">
    <location>
        <begin position="64"/>
        <end position="91"/>
    </location>
</feature>
<gene>
    <name evidence="5" type="ORF">M422DRAFT_249586</name>
</gene>
<evidence type="ECO:0000259" key="4">
    <source>
        <dbReference type="Pfam" id="PF05368"/>
    </source>
</evidence>
<dbReference type="CDD" id="cd05259">
    <property type="entry name" value="PCBER_SDR_a"/>
    <property type="match status" value="1"/>
</dbReference>
<feature type="domain" description="NmrA-like" evidence="4">
    <location>
        <begin position="449"/>
        <end position="694"/>
    </location>
</feature>
<keyword evidence="1" id="KW-0521">NADP</keyword>
<evidence type="ECO:0000313" key="6">
    <source>
        <dbReference type="Proteomes" id="UP000054279"/>
    </source>
</evidence>
<dbReference type="Proteomes" id="UP000054279">
    <property type="component" value="Unassembled WGS sequence"/>
</dbReference>
<dbReference type="InterPro" id="IPR001680">
    <property type="entry name" value="WD40_rpt"/>
</dbReference>
<keyword evidence="2" id="KW-0560">Oxidoreductase</keyword>
<sequence>MTEEEVVVGGDLHLYIWSNAFLTDAGVLDGPYGGQIRALAFSPNGLLLAVGDGSGKIVIVTARIYSLAWTEESTHIASASLDTHIYIWSIEKINKNIPIKNAVTGGAWGVRWIPGSGDANGKRKLIGVGSDAATNAKRVGKEMIYSCVQDVERWHTALQNAKIQTGKITNHLAVCFVTAKTCLLLNYGHPEKTDRIDLSSFYPVLACIAESPRLQVRVIHIALKHNVINAPNPTTPAELLPYGTHARVVRLGEAVDSANRRPDQSHWWPKGITPKVRGKLFRRILREGNVLPIVVGICVSLMLRMYSSLNEEGGTRTRLRYRSAGISDFGVVSGWARVTADDRLVYILPDGSILHGQDPEEHYWIYFTTQKGETVYLDCNLFTFNMALGIMPQPYLAPQPAQIFPPIVPVCFWDRTMRKGVKGMMATHPTEAKSEGTQEEQRDVAAAESILVLGMGELGMAVLRSIARHPSFATISVSVMVRPSTLATTSPAKIAELRELEFYGMNLIPGDIVNWSETELASYFHSYHSIISCTGLVGGRGVQVKLARAALSANVKRYFPWQFGVDYDIIGYGSAQDLFDEQLDVRALLRSQEKTEWVIISTGMFTSFLFEREFGVVDVERGVIKALGGWENRVTVTSPEDIGKMTAEVVFYQPRLRNQVVHIAGDTVSYKEVADILDRISGKEVTRHVWTVAELNDALRVDATDTMKKYRVVFAQGKGVWWDMDKTLNHQRGIKMQSVAEFVENLLNSRK</sequence>
<dbReference type="Pfam" id="PF00400">
    <property type="entry name" value="WD40"/>
    <property type="match status" value="2"/>
</dbReference>
<accession>A0A0C9W3W3</accession>
<name>A0A0C9W3W3_SPHS4</name>
<organism evidence="5 6">
    <name type="scientific">Sphaerobolus stellatus (strain SS14)</name>
    <dbReference type="NCBI Taxonomy" id="990650"/>
    <lineage>
        <taxon>Eukaryota</taxon>
        <taxon>Fungi</taxon>
        <taxon>Dikarya</taxon>
        <taxon>Basidiomycota</taxon>
        <taxon>Agaricomycotina</taxon>
        <taxon>Agaricomycetes</taxon>
        <taxon>Phallomycetidae</taxon>
        <taxon>Geastrales</taxon>
        <taxon>Sphaerobolaceae</taxon>
        <taxon>Sphaerobolus</taxon>
    </lineage>
</organism>
<dbReference type="PANTHER" id="PTHR47706">
    <property type="entry name" value="NMRA-LIKE FAMILY PROTEIN"/>
    <property type="match status" value="1"/>
</dbReference>
<keyword evidence="6" id="KW-1185">Reference proteome</keyword>
<evidence type="ECO:0000256" key="2">
    <source>
        <dbReference type="ARBA" id="ARBA00023002"/>
    </source>
</evidence>
<dbReference type="GO" id="GO:0016491">
    <property type="term" value="F:oxidoreductase activity"/>
    <property type="evidence" value="ECO:0007669"/>
    <property type="project" value="UniProtKB-KW"/>
</dbReference>
<dbReference type="EMBL" id="KN837105">
    <property type="protein sequence ID" value="KIJ46842.1"/>
    <property type="molecule type" value="Genomic_DNA"/>
</dbReference>
<dbReference type="InterPro" id="IPR045312">
    <property type="entry name" value="PCBER-like"/>
</dbReference>
<dbReference type="Gene3D" id="3.90.25.10">
    <property type="entry name" value="UDP-galactose 4-epimerase, domain 1"/>
    <property type="match status" value="1"/>
</dbReference>
<dbReference type="InterPro" id="IPR008030">
    <property type="entry name" value="NmrA-like"/>
</dbReference>
<protein>
    <recommendedName>
        <fullName evidence="4">NmrA-like domain-containing protein</fullName>
    </recommendedName>
</protein>
<dbReference type="PANTHER" id="PTHR47706:SF6">
    <property type="entry name" value="NMRA-LIKE FAMILY PROTEIN (AFU_ORTHOLOGUE AFUA_6G00280)"/>
    <property type="match status" value="1"/>
</dbReference>
<dbReference type="Pfam" id="PF05368">
    <property type="entry name" value="NmrA"/>
    <property type="match status" value="1"/>
</dbReference>
<dbReference type="InterPro" id="IPR015943">
    <property type="entry name" value="WD40/YVTN_repeat-like_dom_sf"/>
</dbReference>
<dbReference type="SUPFAM" id="SSF51735">
    <property type="entry name" value="NAD(P)-binding Rossmann-fold domains"/>
    <property type="match status" value="1"/>
</dbReference>
<dbReference type="SUPFAM" id="SSF50978">
    <property type="entry name" value="WD40 repeat-like"/>
    <property type="match status" value="1"/>
</dbReference>
<keyword evidence="3" id="KW-0853">WD repeat</keyword>
<dbReference type="OrthoDB" id="5283654at2759"/>
<dbReference type="AlphaFoldDB" id="A0A0C9W3W3"/>
<dbReference type="Gene3D" id="3.40.50.720">
    <property type="entry name" value="NAD(P)-binding Rossmann-like Domain"/>
    <property type="match status" value="1"/>
</dbReference>
<reference evidence="5 6" key="1">
    <citation type="submission" date="2014-06" db="EMBL/GenBank/DDBJ databases">
        <title>Evolutionary Origins and Diversification of the Mycorrhizal Mutualists.</title>
        <authorList>
            <consortium name="DOE Joint Genome Institute"/>
            <consortium name="Mycorrhizal Genomics Consortium"/>
            <person name="Kohler A."/>
            <person name="Kuo A."/>
            <person name="Nagy L.G."/>
            <person name="Floudas D."/>
            <person name="Copeland A."/>
            <person name="Barry K.W."/>
            <person name="Cichocki N."/>
            <person name="Veneault-Fourrey C."/>
            <person name="LaButti K."/>
            <person name="Lindquist E.A."/>
            <person name="Lipzen A."/>
            <person name="Lundell T."/>
            <person name="Morin E."/>
            <person name="Murat C."/>
            <person name="Riley R."/>
            <person name="Ohm R."/>
            <person name="Sun H."/>
            <person name="Tunlid A."/>
            <person name="Henrissat B."/>
            <person name="Grigoriev I.V."/>
            <person name="Hibbett D.S."/>
            <person name="Martin F."/>
        </authorList>
    </citation>
    <scope>NUCLEOTIDE SEQUENCE [LARGE SCALE GENOMIC DNA]</scope>
    <source>
        <strain evidence="5 6">SS14</strain>
    </source>
</reference>
<dbReference type="HOGENOM" id="CLU_370524_0_0_1"/>
<evidence type="ECO:0000313" key="5">
    <source>
        <dbReference type="EMBL" id="KIJ46842.1"/>
    </source>
</evidence>
<dbReference type="InterPro" id="IPR051609">
    <property type="entry name" value="NmrA/Isoflavone_reductase-like"/>
</dbReference>
<dbReference type="Gene3D" id="2.130.10.10">
    <property type="entry name" value="YVTN repeat-like/Quinoprotein amine dehydrogenase"/>
    <property type="match status" value="1"/>
</dbReference>
<evidence type="ECO:0000256" key="3">
    <source>
        <dbReference type="PROSITE-ProRule" id="PRU00221"/>
    </source>
</evidence>